<evidence type="ECO:0000313" key="2">
    <source>
        <dbReference type="EMBL" id="QTE21444.1"/>
    </source>
</evidence>
<organism evidence="2 3">
    <name type="scientific">Polaribacter cellanae</name>
    <dbReference type="NCBI Taxonomy" id="2818493"/>
    <lineage>
        <taxon>Bacteria</taxon>
        <taxon>Pseudomonadati</taxon>
        <taxon>Bacteroidota</taxon>
        <taxon>Flavobacteriia</taxon>
        <taxon>Flavobacteriales</taxon>
        <taxon>Flavobacteriaceae</taxon>
    </lineage>
</organism>
<reference evidence="2 3" key="1">
    <citation type="submission" date="2021-03" db="EMBL/GenBank/DDBJ databases">
        <title>Complete genome of Polaribacter_sp.SM13.</title>
        <authorList>
            <person name="Jeong S.W."/>
            <person name="Bae J.W."/>
        </authorList>
    </citation>
    <scope>NUCLEOTIDE SEQUENCE [LARGE SCALE GENOMIC DNA]</scope>
    <source>
        <strain evidence="2 3">SM13</strain>
    </source>
</reference>
<dbReference type="EMBL" id="CP071869">
    <property type="protein sequence ID" value="QTE21444.1"/>
    <property type="molecule type" value="Genomic_DNA"/>
</dbReference>
<dbReference type="InterPro" id="IPR008538">
    <property type="entry name" value="Uma2"/>
</dbReference>
<dbReference type="InterPro" id="IPR012296">
    <property type="entry name" value="Nuclease_put_TT1808"/>
</dbReference>
<dbReference type="Pfam" id="PF05685">
    <property type="entry name" value="Uma2"/>
    <property type="match status" value="1"/>
</dbReference>
<evidence type="ECO:0000313" key="3">
    <source>
        <dbReference type="Proteomes" id="UP000663920"/>
    </source>
</evidence>
<proteinExistence type="predicted"/>
<dbReference type="PANTHER" id="PTHR36558:SF1">
    <property type="entry name" value="RESTRICTION ENDONUCLEASE DOMAIN-CONTAINING PROTEIN-RELATED"/>
    <property type="match status" value="1"/>
</dbReference>
<dbReference type="Gene3D" id="3.90.1570.10">
    <property type="entry name" value="tt1808, chain A"/>
    <property type="match status" value="1"/>
</dbReference>
<dbReference type="Proteomes" id="UP000663920">
    <property type="component" value="Chromosome"/>
</dbReference>
<keyword evidence="2" id="KW-0378">Hydrolase</keyword>
<evidence type="ECO:0000259" key="1">
    <source>
        <dbReference type="Pfam" id="PF05685"/>
    </source>
</evidence>
<dbReference type="AlphaFoldDB" id="A0A975CMN6"/>
<gene>
    <name evidence="2" type="ORF">J3359_11485</name>
</gene>
<dbReference type="PANTHER" id="PTHR36558">
    <property type="entry name" value="GLR1098 PROTEIN"/>
    <property type="match status" value="1"/>
</dbReference>
<name>A0A975CMN6_9FLAO</name>
<feature type="domain" description="Putative restriction endonuclease" evidence="1">
    <location>
        <begin position="19"/>
        <end position="193"/>
    </location>
</feature>
<keyword evidence="2" id="KW-0540">Nuclease</keyword>
<dbReference type="InterPro" id="IPR011335">
    <property type="entry name" value="Restrct_endonuc-II-like"/>
</dbReference>
<dbReference type="KEGG" id="pcea:J3359_11485"/>
<dbReference type="RefSeq" id="WP_208077002.1">
    <property type="nucleotide sequence ID" value="NZ_CP071869.1"/>
</dbReference>
<dbReference type="CDD" id="cd06260">
    <property type="entry name" value="DUF820-like"/>
    <property type="match status" value="1"/>
</dbReference>
<sequence>MKNTVEEPILDYGKVYTYADYLQWRFKERIEILKGNVFKMSPAPARNHQSTSRELGRIFVNFFHKKDCKVYIAPFDVRLVDKRKNSTKDEDISTVFQPDLCVICDKNKLDEKGCIGAPDLIIEILSPSNSNREMKNKYELYEENGVREYWIVDYVYKTIHRYVLKDDIYIGLKPLIAEETATSFIFPDLSFTVGEIFED</sequence>
<dbReference type="SUPFAM" id="SSF52980">
    <property type="entry name" value="Restriction endonuclease-like"/>
    <property type="match status" value="1"/>
</dbReference>
<accession>A0A975CMN6</accession>
<dbReference type="GO" id="GO:0004519">
    <property type="term" value="F:endonuclease activity"/>
    <property type="evidence" value="ECO:0007669"/>
    <property type="project" value="UniProtKB-KW"/>
</dbReference>
<keyword evidence="3" id="KW-1185">Reference proteome</keyword>
<keyword evidence="2" id="KW-0255">Endonuclease</keyword>
<protein>
    <submittedName>
        <fullName evidence="2">Uma2 family endonuclease</fullName>
    </submittedName>
</protein>